<gene>
    <name evidence="2" type="ORF">AB1Y20_002258</name>
</gene>
<evidence type="ECO:0000313" key="2">
    <source>
        <dbReference type="EMBL" id="KAL1515640.1"/>
    </source>
</evidence>
<proteinExistence type="predicted"/>
<comment type="caution">
    <text evidence="2">The sequence shown here is derived from an EMBL/GenBank/DDBJ whole genome shotgun (WGS) entry which is preliminary data.</text>
</comment>
<dbReference type="Gene3D" id="3.30.1490.20">
    <property type="entry name" value="ATP-grasp fold, A domain"/>
    <property type="match status" value="1"/>
</dbReference>
<dbReference type="AlphaFoldDB" id="A0AB34JB73"/>
<feature type="region of interest" description="Disordered" evidence="1">
    <location>
        <begin position="253"/>
        <end position="293"/>
    </location>
</feature>
<evidence type="ECO:0008006" key="4">
    <source>
        <dbReference type="Google" id="ProtNLM"/>
    </source>
</evidence>
<dbReference type="PANTHER" id="PTHR39217:SF1">
    <property type="entry name" value="GLUTATHIONE SYNTHETASE"/>
    <property type="match status" value="1"/>
</dbReference>
<protein>
    <recommendedName>
        <fullName evidence="4">Inositol-1,3,4-trisphosphate 5/6-kinase</fullName>
    </recommendedName>
</protein>
<dbReference type="InterPro" id="IPR013815">
    <property type="entry name" value="ATP_grasp_subdomain_1"/>
</dbReference>
<reference evidence="2 3" key="1">
    <citation type="journal article" date="2024" name="Science">
        <title>Giant polyketide synthase enzymes in the biosynthesis of giant marine polyether toxins.</title>
        <authorList>
            <person name="Fallon T.R."/>
            <person name="Shende V.V."/>
            <person name="Wierzbicki I.H."/>
            <person name="Pendleton A.L."/>
            <person name="Watervoot N.F."/>
            <person name="Auber R.P."/>
            <person name="Gonzalez D.J."/>
            <person name="Wisecaver J.H."/>
            <person name="Moore B.S."/>
        </authorList>
    </citation>
    <scope>NUCLEOTIDE SEQUENCE [LARGE SCALE GENOMIC DNA]</scope>
    <source>
        <strain evidence="2 3">12B1</strain>
    </source>
</reference>
<keyword evidence="3" id="KW-1185">Reference proteome</keyword>
<organism evidence="2 3">
    <name type="scientific">Prymnesium parvum</name>
    <name type="common">Toxic golden alga</name>
    <dbReference type="NCBI Taxonomy" id="97485"/>
    <lineage>
        <taxon>Eukaryota</taxon>
        <taxon>Haptista</taxon>
        <taxon>Haptophyta</taxon>
        <taxon>Prymnesiophyceae</taxon>
        <taxon>Prymnesiales</taxon>
        <taxon>Prymnesiaceae</taxon>
        <taxon>Prymnesium</taxon>
    </lineage>
</organism>
<name>A0AB34JB73_PRYPA</name>
<evidence type="ECO:0000313" key="3">
    <source>
        <dbReference type="Proteomes" id="UP001515480"/>
    </source>
</evidence>
<dbReference type="PANTHER" id="PTHR39217">
    <property type="match status" value="1"/>
</dbReference>
<evidence type="ECO:0000256" key="1">
    <source>
        <dbReference type="SAM" id="MobiDB-lite"/>
    </source>
</evidence>
<dbReference type="EMBL" id="JBGBPQ010000011">
    <property type="protein sequence ID" value="KAL1515640.1"/>
    <property type="molecule type" value="Genomic_DNA"/>
</dbReference>
<dbReference type="Proteomes" id="UP001515480">
    <property type="component" value="Unassembled WGS sequence"/>
</dbReference>
<dbReference type="InterPro" id="IPR053191">
    <property type="entry name" value="DcsG_Biosynth_Enzyme"/>
</dbReference>
<sequence length="404" mass="44326">MSSAEPHLATAAALPPLSTEVAAVREGAGQPEGLRSVCVLCCRSDVEGGLQGVPEEWRPLFEVLESRGMRVHMVDWEELARRGDPARGCDLVLPLLAWDYSERPLAFRHLVQQLVQAHCEPQADLRAIEWVMHKRYLVELAEVGVPVVPTRLLCRRADVMALHAAMESLGGQCRERTSGRRVYVSKPAIGSRGDDVELLVEGDSAAESLLVEALQTRDFLLQPFLGDVRREGEICVVFVNGEILHSVLKDPAGWGSSTSSAEEPRRSSCQDGTIPHNEPAGRNPVQHPSPNQPVHLLDPIPPAALAAAEQTMAFLQARFAAESTAGTVFIARVDLLPLARNEWLVSEIEPGWGNLFLRARSDAAAVVATALEQHIRSHKSVCGRKGYKRLETAKRRSGSRRQKQ</sequence>
<dbReference type="GO" id="GO:0005524">
    <property type="term" value="F:ATP binding"/>
    <property type="evidence" value="ECO:0007669"/>
    <property type="project" value="InterPro"/>
</dbReference>
<accession>A0AB34JB73</accession>
<dbReference type="Gene3D" id="3.30.470.20">
    <property type="entry name" value="ATP-grasp fold, B domain"/>
    <property type="match status" value="1"/>
</dbReference>
<dbReference type="SUPFAM" id="SSF56059">
    <property type="entry name" value="Glutathione synthetase ATP-binding domain-like"/>
    <property type="match status" value="1"/>
</dbReference>